<keyword evidence="1" id="KW-1133">Transmembrane helix</keyword>
<accession>A0A1W5ZZU0</accession>
<keyword evidence="3" id="KW-1185">Reference proteome</keyword>
<dbReference type="Proteomes" id="UP000192527">
    <property type="component" value="Chromosome"/>
</dbReference>
<keyword evidence="1" id="KW-0472">Membrane</keyword>
<name>A0A1W5ZZU0_9BACI</name>
<sequence length="65" mass="7359">MNINFDKNVFLYLAAVVAGFFLINLSAESAVTGFFEDLFFYVGAIAMALFSFVIIFFSLFSFFKN</sequence>
<protein>
    <submittedName>
        <fullName evidence="2">Uncharacterized protein</fullName>
    </submittedName>
</protein>
<keyword evidence="1" id="KW-0812">Transmembrane</keyword>
<feature type="transmembrane region" description="Helical" evidence="1">
    <location>
        <begin position="9"/>
        <end position="27"/>
    </location>
</feature>
<evidence type="ECO:0000256" key="1">
    <source>
        <dbReference type="SAM" id="Phobius"/>
    </source>
</evidence>
<organism evidence="2 3">
    <name type="scientific">Halobacillus mangrovi</name>
    <dbReference type="NCBI Taxonomy" id="402384"/>
    <lineage>
        <taxon>Bacteria</taxon>
        <taxon>Bacillati</taxon>
        <taxon>Bacillota</taxon>
        <taxon>Bacilli</taxon>
        <taxon>Bacillales</taxon>
        <taxon>Bacillaceae</taxon>
        <taxon>Halobacillus</taxon>
    </lineage>
</organism>
<evidence type="ECO:0000313" key="2">
    <source>
        <dbReference type="EMBL" id="ARI78885.1"/>
    </source>
</evidence>
<dbReference type="AlphaFoldDB" id="A0A1W5ZZU0"/>
<feature type="transmembrane region" description="Helical" evidence="1">
    <location>
        <begin position="39"/>
        <end position="63"/>
    </location>
</feature>
<proteinExistence type="predicted"/>
<dbReference type="KEGG" id="hmn:HM131_19555"/>
<gene>
    <name evidence="2" type="ORF">HM131_19555</name>
</gene>
<dbReference type="RefSeq" id="WP_085031373.1">
    <property type="nucleotide sequence ID" value="NZ_CP020772.1"/>
</dbReference>
<dbReference type="OrthoDB" id="2973968at2"/>
<dbReference type="EMBL" id="CP020772">
    <property type="protein sequence ID" value="ARI78885.1"/>
    <property type="molecule type" value="Genomic_DNA"/>
</dbReference>
<reference evidence="2 3" key="1">
    <citation type="submission" date="2017-04" db="EMBL/GenBank/DDBJ databases">
        <title>The whole genome sequencing and assembly of Halobacillus mangrovi strain.</title>
        <authorList>
            <person name="Lee S.-J."/>
            <person name="Park M.-K."/>
            <person name="Kim J.-Y."/>
            <person name="Lee Y.-J."/>
            <person name="Yi H."/>
            <person name="Bahn Y.-S."/>
            <person name="Kim J.F."/>
            <person name="Lee D.-W."/>
        </authorList>
    </citation>
    <scope>NUCLEOTIDE SEQUENCE [LARGE SCALE GENOMIC DNA]</scope>
    <source>
        <strain evidence="2 3">KTB 131</strain>
    </source>
</reference>
<evidence type="ECO:0000313" key="3">
    <source>
        <dbReference type="Proteomes" id="UP000192527"/>
    </source>
</evidence>